<dbReference type="InterPro" id="IPR036259">
    <property type="entry name" value="MFS_trans_sf"/>
</dbReference>
<dbReference type="PANTHER" id="PTHR23502">
    <property type="entry name" value="MAJOR FACILITATOR SUPERFAMILY"/>
    <property type="match status" value="1"/>
</dbReference>
<dbReference type="SUPFAM" id="SSF103473">
    <property type="entry name" value="MFS general substrate transporter"/>
    <property type="match status" value="1"/>
</dbReference>
<organism evidence="8 9">
    <name type="scientific">Golovinomyces cichoracearum</name>
    <dbReference type="NCBI Taxonomy" id="62708"/>
    <lineage>
        <taxon>Eukaryota</taxon>
        <taxon>Fungi</taxon>
        <taxon>Dikarya</taxon>
        <taxon>Ascomycota</taxon>
        <taxon>Pezizomycotina</taxon>
        <taxon>Leotiomycetes</taxon>
        <taxon>Erysiphales</taxon>
        <taxon>Erysiphaceae</taxon>
        <taxon>Golovinomyces</taxon>
    </lineage>
</organism>
<accession>A0A420HB64</accession>
<keyword evidence="4 6" id="KW-0472">Membrane</keyword>
<dbReference type="PANTHER" id="PTHR23502:SF12">
    <property type="entry name" value="MULTIDRUG TRANSPORTER, PUTATIVE (AFU_ORTHOLOGUE AFUA_1G06440)-RELATED"/>
    <property type="match status" value="1"/>
</dbReference>
<feature type="region of interest" description="Disordered" evidence="5">
    <location>
        <begin position="65"/>
        <end position="90"/>
    </location>
</feature>
<evidence type="ECO:0000256" key="1">
    <source>
        <dbReference type="ARBA" id="ARBA00004141"/>
    </source>
</evidence>
<feature type="transmembrane region" description="Helical" evidence="6">
    <location>
        <begin position="427"/>
        <end position="448"/>
    </location>
</feature>
<dbReference type="GO" id="GO:0005886">
    <property type="term" value="C:plasma membrane"/>
    <property type="evidence" value="ECO:0007669"/>
    <property type="project" value="TreeGrafter"/>
</dbReference>
<evidence type="ECO:0000256" key="4">
    <source>
        <dbReference type="ARBA" id="ARBA00023136"/>
    </source>
</evidence>
<feature type="transmembrane region" description="Helical" evidence="6">
    <location>
        <begin position="274"/>
        <end position="293"/>
    </location>
</feature>
<feature type="transmembrane region" description="Helical" evidence="6">
    <location>
        <begin position="155"/>
        <end position="174"/>
    </location>
</feature>
<evidence type="ECO:0000313" key="9">
    <source>
        <dbReference type="Proteomes" id="UP000285405"/>
    </source>
</evidence>
<dbReference type="CDD" id="cd17323">
    <property type="entry name" value="MFS_Tpo1_MDR_like"/>
    <property type="match status" value="1"/>
</dbReference>
<feature type="domain" description="Major facilitator superfamily (MFS) profile" evidence="7">
    <location>
        <begin position="119"/>
        <end position="548"/>
    </location>
</feature>
<feature type="transmembrane region" description="Helical" evidence="6">
    <location>
        <begin position="113"/>
        <end position="135"/>
    </location>
</feature>
<feature type="transmembrane region" description="Helical" evidence="6">
    <location>
        <begin position="454"/>
        <end position="478"/>
    </location>
</feature>
<dbReference type="GO" id="GO:0140115">
    <property type="term" value="P:export across plasma membrane"/>
    <property type="evidence" value="ECO:0007669"/>
    <property type="project" value="UniProtKB-ARBA"/>
</dbReference>
<dbReference type="PROSITE" id="PS00216">
    <property type="entry name" value="SUGAR_TRANSPORT_1"/>
    <property type="match status" value="1"/>
</dbReference>
<dbReference type="AlphaFoldDB" id="A0A420HB64"/>
<proteinExistence type="predicted"/>
<comment type="caution">
    <text evidence="8">The sequence shown here is derived from an EMBL/GenBank/DDBJ whole genome shotgun (WGS) entry which is preliminary data.</text>
</comment>
<feature type="transmembrane region" description="Helical" evidence="6">
    <location>
        <begin position="522"/>
        <end position="544"/>
    </location>
</feature>
<feature type="transmembrane region" description="Helical" evidence="6">
    <location>
        <begin position="485"/>
        <end position="510"/>
    </location>
</feature>
<dbReference type="Gene3D" id="1.20.1250.20">
    <property type="entry name" value="MFS general substrate transporter like domains"/>
    <property type="match status" value="1"/>
</dbReference>
<feature type="transmembrane region" description="Helical" evidence="6">
    <location>
        <begin position="242"/>
        <end position="262"/>
    </location>
</feature>
<keyword evidence="3 6" id="KW-1133">Transmembrane helix</keyword>
<evidence type="ECO:0000313" key="8">
    <source>
        <dbReference type="EMBL" id="RKF54684.1"/>
    </source>
</evidence>
<evidence type="ECO:0000256" key="3">
    <source>
        <dbReference type="ARBA" id="ARBA00022989"/>
    </source>
</evidence>
<feature type="transmembrane region" description="Helical" evidence="6">
    <location>
        <begin position="211"/>
        <end position="230"/>
    </location>
</feature>
<dbReference type="FunFam" id="1.20.1250.20:FF:000011">
    <property type="entry name" value="MFS multidrug transporter, putative"/>
    <property type="match status" value="1"/>
</dbReference>
<feature type="compositionally biased region" description="Polar residues" evidence="5">
    <location>
        <begin position="11"/>
        <end position="23"/>
    </location>
</feature>
<dbReference type="OrthoDB" id="3365399at2759"/>
<name>A0A420HB64_9PEZI</name>
<dbReference type="EMBL" id="MCBR01020977">
    <property type="protein sequence ID" value="RKF54684.1"/>
    <property type="molecule type" value="Genomic_DNA"/>
</dbReference>
<comment type="subcellular location">
    <subcellularLocation>
        <location evidence="1">Membrane</location>
        <topology evidence="1">Multi-pass membrane protein</topology>
    </subcellularLocation>
</comment>
<evidence type="ECO:0000256" key="6">
    <source>
        <dbReference type="SAM" id="Phobius"/>
    </source>
</evidence>
<dbReference type="GO" id="GO:0042908">
    <property type="term" value="P:xenobiotic transport"/>
    <property type="evidence" value="ECO:0007669"/>
    <property type="project" value="UniProtKB-ARBA"/>
</dbReference>
<feature type="transmembrane region" description="Helical" evidence="6">
    <location>
        <begin position="348"/>
        <end position="374"/>
    </location>
</feature>
<dbReference type="Pfam" id="PF07690">
    <property type="entry name" value="MFS_1"/>
    <property type="match status" value="1"/>
</dbReference>
<gene>
    <name evidence="8" type="ORF">GcC1_209005</name>
</gene>
<keyword evidence="2 6" id="KW-0812">Transmembrane</keyword>
<evidence type="ECO:0000259" key="7">
    <source>
        <dbReference type="PROSITE" id="PS50850"/>
    </source>
</evidence>
<protein>
    <submittedName>
        <fullName evidence="8">Citrinin biosynthesis cluster MFS transporter mrr1</fullName>
    </submittedName>
</protein>
<dbReference type="GO" id="GO:0022857">
    <property type="term" value="F:transmembrane transporter activity"/>
    <property type="evidence" value="ECO:0007669"/>
    <property type="project" value="InterPro"/>
</dbReference>
<dbReference type="InterPro" id="IPR011701">
    <property type="entry name" value="MFS"/>
</dbReference>
<sequence>MERSGDEEKCLSSTQTSPRQQSGAGVKISEKNDQMSMSYTARLCLLNTSEHKESSTIEHVLTPNLNSQENELDRSSTTISNTECQNSSDDYRHPDFEVQLDLNDPENPKSWPLWYRSIIVACVSLGSFSVVFHSTTYMRNMPGMLQEFKLRDSPLLTLGVTTYLSGIATGSLILAPLSEMYGRRPVYSVSMFIFVILVLPCALAKSLPTIIVGRYFSAFAGSVMVSNAAGSISDNFSGKYRPLALSLWSLAPLNGPAIGFLTAGFVSEKLGWRWNNWIVMAVSGIAWAFLSSIKETYRPVLVRKKVLRLRKETKDNRWWSPYDHELNLFHKLRDNISRPFILTYTEPILWFWNIYIALIYGTFYLSLVSFPIVFGQIRGWSQGITGLAFSGVAIGTLLAIACEPLLRYIVDQHKKDPETGRIKPESSVIAVCLASILSPVAQLCFAWTSTPITIHWILPVLSGIPLGAGYFFVMVYGVNYITESYGIYAASALAGNVVSRNIVGGIMPLVGSILYRKIGPRWTGTVLGALLMALIPIPFTFYFYGHKIRAKSLMLKKMRLLSQLEEKSAGVMDSSRNKGNRILIA</sequence>
<feature type="transmembrane region" description="Helical" evidence="6">
    <location>
        <begin position="186"/>
        <end position="205"/>
    </location>
</feature>
<dbReference type="Proteomes" id="UP000285405">
    <property type="component" value="Unassembled WGS sequence"/>
</dbReference>
<dbReference type="InterPro" id="IPR005829">
    <property type="entry name" value="Sugar_transporter_CS"/>
</dbReference>
<evidence type="ECO:0000256" key="2">
    <source>
        <dbReference type="ARBA" id="ARBA00022692"/>
    </source>
</evidence>
<dbReference type="PROSITE" id="PS50850">
    <property type="entry name" value="MFS"/>
    <property type="match status" value="1"/>
</dbReference>
<feature type="compositionally biased region" description="Polar residues" evidence="5">
    <location>
        <begin position="65"/>
        <end position="88"/>
    </location>
</feature>
<feature type="compositionally biased region" description="Basic and acidic residues" evidence="5">
    <location>
        <begin position="1"/>
        <end position="10"/>
    </location>
</feature>
<feature type="transmembrane region" description="Helical" evidence="6">
    <location>
        <begin position="386"/>
        <end position="406"/>
    </location>
</feature>
<evidence type="ECO:0000256" key="5">
    <source>
        <dbReference type="SAM" id="MobiDB-lite"/>
    </source>
</evidence>
<reference evidence="8 9" key="1">
    <citation type="journal article" date="2018" name="BMC Genomics">
        <title>Comparative genome analyses reveal sequence features reflecting distinct modes of host-adaptation between dicot and monocot powdery mildew.</title>
        <authorList>
            <person name="Wu Y."/>
            <person name="Ma X."/>
            <person name="Pan Z."/>
            <person name="Kale S.D."/>
            <person name="Song Y."/>
            <person name="King H."/>
            <person name="Zhang Q."/>
            <person name="Presley C."/>
            <person name="Deng X."/>
            <person name="Wei C.I."/>
            <person name="Xiao S."/>
        </authorList>
    </citation>
    <scope>NUCLEOTIDE SEQUENCE [LARGE SCALE GENOMIC DNA]</scope>
    <source>
        <strain evidence="8">UCSC1</strain>
    </source>
</reference>
<dbReference type="InterPro" id="IPR020846">
    <property type="entry name" value="MFS_dom"/>
</dbReference>
<feature type="region of interest" description="Disordered" evidence="5">
    <location>
        <begin position="1"/>
        <end position="32"/>
    </location>
</feature>